<feature type="region of interest" description="Disordered" evidence="1">
    <location>
        <begin position="91"/>
        <end position="147"/>
    </location>
</feature>
<sequence>MALDDDSDLPPLPPGPPPAVQSTQQHNNHMQQQSMTYPSGLMYSFPYEYSSGQIRFNLPNKKTGLGYTPSGNSGAAKKKRKRNKNLAAQFNNSFQGNASTNSPNFIPNGPNAKPTELPPLPPTQCEVAAPPPPSEEPPGPVASVTTTASNAVSSAGAATSIGVIPSPVGDWPDSLKNYVNRCYEKCKTAVDKDQVEIILKGKITRAANDGSLWVKDWDKEPLPSIHSERMTMTIKPQKPALKLANPLASPLVNGQQGGLRKPGLSSSLGARLGARLSVTHSRRSRTRSKSRSRSRSRSRSKSRSRSHSRSRSRSRSRSTRSRTRSPPSRRYNRRSTSSSSNISDREHDYKALKIKKSARSNNKANHSNKKSKKTKQAKSHFYSEFGLATGNTDELGTKEKLQQRAARFNDGISRTVVSSNIIRDDPNTDFDFTGLHIVGTCKDLEKPYLRLTSAPAPSAVRPVSVLQNSLAHVKKRWLAEQDYRYACDQLKSIRQDLTVQGIRDSFTVHVYETHARVALERGDHEEFNQCQTQLKMLYQDLGGENRCEFIAYRILYYIFTKNTQDLTTILASLSEEDKNDECIKHALKIRSAWWLGNFHAFFKLYRTAPRMSAFLMDWFVARERKKALKFMIKSYRQNLAVRFVVAELAFESLDKFYEFVSEFGLVYADLVRQQIDCKASSGSLGSW</sequence>
<feature type="region of interest" description="Disordered" evidence="1">
    <location>
        <begin position="1"/>
        <end position="37"/>
    </location>
</feature>
<dbReference type="PROSITE" id="PS50250">
    <property type="entry name" value="PCI"/>
    <property type="match status" value="1"/>
</dbReference>
<dbReference type="InterPro" id="IPR000717">
    <property type="entry name" value="PCI_dom"/>
</dbReference>
<keyword evidence="4" id="KW-1185">Reference proteome</keyword>
<dbReference type="GO" id="GO:0005634">
    <property type="term" value="C:nucleus"/>
    <property type="evidence" value="ECO:0007669"/>
    <property type="project" value="TreeGrafter"/>
</dbReference>
<dbReference type="EMBL" id="GL438870">
    <property type="protein sequence ID" value="EFN68134.1"/>
    <property type="molecule type" value="Genomic_DNA"/>
</dbReference>
<feature type="compositionally biased region" description="Basic residues" evidence="1">
    <location>
        <begin position="280"/>
        <end position="323"/>
    </location>
</feature>
<feature type="compositionally biased region" description="Low complexity" evidence="1">
    <location>
        <begin position="324"/>
        <end position="341"/>
    </location>
</feature>
<evidence type="ECO:0000256" key="1">
    <source>
        <dbReference type="SAM" id="MobiDB-lite"/>
    </source>
</evidence>
<gene>
    <name evidence="3" type="ORF">EAG_10720</name>
</gene>
<dbReference type="InterPro" id="IPR045107">
    <property type="entry name" value="SAC3/GANP/THP3"/>
</dbReference>
<reference evidence="3 4" key="1">
    <citation type="journal article" date="2010" name="Science">
        <title>Genomic comparison of the ants Camponotus floridanus and Harpegnathos saltator.</title>
        <authorList>
            <person name="Bonasio R."/>
            <person name="Zhang G."/>
            <person name="Ye C."/>
            <person name="Mutti N.S."/>
            <person name="Fang X."/>
            <person name="Qin N."/>
            <person name="Donahue G."/>
            <person name="Yang P."/>
            <person name="Li Q."/>
            <person name="Li C."/>
            <person name="Zhang P."/>
            <person name="Huang Z."/>
            <person name="Berger S.L."/>
            <person name="Reinberg D."/>
            <person name="Wang J."/>
            <person name="Liebig J."/>
        </authorList>
    </citation>
    <scope>NUCLEOTIDE SEQUENCE [LARGE SCALE GENOMIC DNA]</scope>
    <source>
        <strain evidence="4">C129</strain>
    </source>
</reference>
<evidence type="ECO:0000259" key="2">
    <source>
        <dbReference type="PROSITE" id="PS50250"/>
    </source>
</evidence>
<organism evidence="4">
    <name type="scientific">Camponotus floridanus</name>
    <name type="common">Florida carpenter ant</name>
    <dbReference type="NCBI Taxonomy" id="104421"/>
    <lineage>
        <taxon>Eukaryota</taxon>
        <taxon>Metazoa</taxon>
        <taxon>Ecdysozoa</taxon>
        <taxon>Arthropoda</taxon>
        <taxon>Hexapoda</taxon>
        <taxon>Insecta</taxon>
        <taxon>Pterygota</taxon>
        <taxon>Neoptera</taxon>
        <taxon>Endopterygota</taxon>
        <taxon>Hymenoptera</taxon>
        <taxon>Apocrita</taxon>
        <taxon>Aculeata</taxon>
        <taxon>Formicoidea</taxon>
        <taxon>Formicidae</taxon>
        <taxon>Formicinae</taxon>
        <taxon>Camponotus</taxon>
    </lineage>
</organism>
<protein>
    <submittedName>
        <fullName evidence="3">Leukocyte receptor cluster member 8-like protein</fullName>
    </submittedName>
</protein>
<feature type="compositionally biased region" description="Polar residues" evidence="1">
    <location>
        <begin position="91"/>
        <end position="105"/>
    </location>
</feature>
<dbReference type="InterPro" id="IPR005062">
    <property type="entry name" value="SAC3/GANP/THP3_conserved"/>
</dbReference>
<feature type="compositionally biased region" description="Pro residues" evidence="1">
    <location>
        <begin position="129"/>
        <end position="140"/>
    </location>
</feature>
<dbReference type="STRING" id="104421.E2AEL1"/>
<feature type="region of interest" description="Disordered" evidence="1">
    <location>
        <begin position="248"/>
        <end position="378"/>
    </location>
</feature>
<feature type="compositionally biased region" description="Basic residues" evidence="1">
    <location>
        <begin position="366"/>
        <end position="378"/>
    </location>
</feature>
<dbReference type="AlphaFoldDB" id="E2AEL1"/>
<proteinExistence type="predicted"/>
<dbReference type="FunFam" id="1.25.40.990:FF:000010">
    <property type="entry name" value="Leukocyte receptor cluster member"/>
    <property type="match status" value="1"/>
</dbReference>
<feature type="compositionally biased region" description="Pro residues" evidence="1">
    <location>
        <begin position="10"/>
        <end position="19"/>
    </location>
</feature>
<dbReference type="Gene3D" id="1.25.40.990">
    <property type="match status" value="1"/>
</dbReference>
<evidence type="ECO:0000313" key="3">
    <source>
        <dbReference type="EMBL" id="EFN68134.1"/>
    </source>
</evidence>
<dbReference type="PANTHER" id="PTHR12436">
    <property type="entry name" value="80 KDA MCM3-ASSOCIATED PROTEIN"/>
    <property type="match status" value="1"/>
</dbReference>
<keyword evidence="3" id="KW-0675">Receptor</keyword>
<feature type="domain" description="PCI" evidence="2">
    <location>
        <begin position="523"/>
        <end position="687"/>
    </location>
</feature>
<dbReference type="InParanoid" id="E2AEL1"/>
<evidence type="ECO:0000313" key="4">
    <source>
        <dbReference type="Proteomes" id="UP000000311"/>
    </source>
</evidence>
<dbReference type="Pfam" id="PF03399">
    <property type="entry name" value="SAC3_GANP"/>
    <property type="match status" value="1"/>
</dbReference>
<dbReference type="OrthoDB" id="199574at2759"/>
<dbReference type="OMA" id="WKERGDY"/>
<dbReference type="FunCoup" id="E2AEL1">
    <property type="interactions" value="1689"/>
</dbReference>
<dbReference type="PANTHER" id="PTHR12436:SF4">
    <property type="entry name" value="LEUKOCYTE RECEPTOR CLUSTER MEMBER 8"/>
    <property type="match status" value="1"/>
</dbReference>
<accession>E2AEL1</accession>
<name>E2AEL1_CAMFO</name>
<dbReference type="Proteomes" id="UP000000311">
    <property type="component" value="Unassembled WGS sequence"/>
</dbReference>
<feature type="compositionally biased region" description="Low complexity" evidence="1">
    <location>
        <begin position="21"/>
        <end position="36"/>
    </location>
</feature>